<dbReference type="Pfam" id="PF00282">
    <property type="entry name" value="Pyridoxal_deC"/>
    <property type="match status" value="1"/>
</dbReference>
<dbReference type="OrthoDB" id="9803665at2"/>
<dbReference type="InterPro" id="IPR015421">
    <property type="entry name" value="PyrdxlP-dep_Trfase_major"/>
</dbReference>
<sequence length="457" mass="49819">MLKSEFWGDETEAVNLALDWAIAHTVSGSDPKTSFKSSEELKKEVGVSITSDGLGAKEAMRLYSEVLNPATRSADDPMALAFIPGAPTRAAVAFDAVVSAANVHGGMWEMGAGAVFAENQVLGWIKSLLGWTEEAGGTFVSGGTLGNLSALSAAKHTIKEKWRQMGRFQNGRPITGYKLACASTAHSSVRTIATVLDVDIVTIPVDAGGHLTGEMLEKALVENPTIFAVVATSGTTNTGIVDDIDSIVTVAHKYDIWVHIDGAYGGAALAAPSVRHFFKGIEKADSFIVDPHKWLFAPYDCCAVLYRDQKHAIHTFSQHAEYLDAFGNEEVNPSDLAIHLSRRTRGLPLWYSLAIHGTKKYEQAIEKSIENSRKCAEYIRKSSHLELLLDPELSVVVFARKGWTPEQYDEWSNKLAKAGELLCLPSKLNGRTILRLAFINPHTDVDKVIHILETTMK</sequence>
<dbReference type="GO" id="GO:0005737">
    <property type="term" value="C:cytoplasm"/>
    <property type="evidence" value="ECO:0007669"/>
    <property type="project" value="TreeGrafter"/>
</dbReference>
<dbReference type="PANTHER" id="PTHR11999:SF165">
    <property type="entry name" value="DECARBOXYLASE, PUTATIVE (AFU_ORTHOLOGUE AFUA_2G04980)-RELATED"/>
    <property type="match status" value="1"/>
</dbReference>
<keyword evidence="3 5" id="KW-0663">Pyridoxal phosphate</keyword>
<comment type="similarity">
    <text evidence="2 6">Belongs to the group II decarboxylase family.</text>
</comment>
<dbReference type="GO" id="GO:0019752">
    <property type="term" value="P:carboxylic acid metabolic process"/>
    <property type="evidence" value="ECO:0007669"/>
    <property type="project" value="InterPro"/>
</dbReference>
<dbReference type="InterPro" id="IPR015422">
    <property type="entry name" value="PyrdxlP-dep_Trfase_small"/>
</dbReference>
<evidence type="ECO:0000256" key="1">
    <source>
        <dbReference type="ARBA" id="ARBA00001933"/>
    </source>
</evidence>
<organism evidence="7 8">
    <name type="scientific">Bacteroides coprosuis DSM 18011</name>
    <dbReference type="NCBI Taxonomy" id="679937"/>
    <lineage>
        <taxon>Bacteria</taxon>
        <taxon>Pseudomonadati</taxon>
        <taxon>Bacteroidota</taxon>
        <taxon>Bacteroidia</taxon>
        <taxon>Bacteroidales</taxon>
        <taxon>Bacteroidaceae</taxon>
        <taxon>Bacteroides</taxon>
    </lineage>
</organism>
<dbReference type="InterPro" id="IPR015424">
    <property type="entry name" value="PyrdxlP-dep_Trfase"/>
</dbReference>
<evidence type="ECO:0000313" key="8">
    <source>
        <dbReference type="Proteomes" id="UP000018439"/>
    </source>
</evidence>
<accession>F3ZQN0</accession>
<evidence type="ECO:0000256" key="2">
    <source>
        <dbReference type="ARBA" id="ARBA00009533"/>
    </source>
</evidence>
<dbReference type="InterPro" id="IPR010977">
    <property type="entry name" value="Aromatic_deC"/>
</dbReference>
<dbReference type="InterPro" id="IPR021115">
    <property type="entry name" value="Pyridoxal-P_BS"/>
</dbReference>
<dbReference type="HOGENOM" id="CLU_011856_0_4_10"/>
<keyword evidence="4 6" id="KW-0456">Lyase</keyword>
<evidence type="ECO:0000256" key="6">
    <source>
        <dbReference type="RuleBase" id="RU000382"/>
    </source>
</evidence>
<dbReference type="PANTHER" id="PTHR11999">
    <property type="entry name" value="GROUP II PYRIDOXAL-5-PHOSPHATE DECARBOXYLASE"/>
    <property type="match status" value="1"/>
</dbReference>
<keyword evidence="8" id="KW-1185">Reference proteome</keyword>
<gene>
    <name evidence="7" type="ORF">Bcop_1633</name>
</gene>
<comment type="cofactor">
    <cofactor evidence="1 5 6">
        <name>pyridoxal 5'-phosphate</name>
        <dbReference type="ChEBI" id="CHEBI:597326"/>
    </cofactor>
</comment>
<evidence type="ECO:0000256" key="4">
    <source>
        <dbReference type="ARBA" id="ARBA00023239"/>
    </source>
</evidence>
<dbReference type="STRING" id="679937.Bcop_1633"/>
<dbReference type="PROSITE" id="PS00392">
    <property type="entry name" value="DDC_GAD_HDC_YDC"/>
    <property type="match status" value="1"/>
</dbReference>
<name>F3ZQN0_9BACE</name>
<dbReference type="GO" id="GO:0030170">
    <property type="term" value="F:pyridoxal phosphate binding"/>
    <property type="evidence" value="ECO:0007669"/>
    <property type="project" value="InterPro"/>
</dbReference>
<evidence type="ECO:0000256" key="5">
    <source>
        <dbReference type="PIRSR" id="PIRSR602129-50"/>
    </source>
</evidence>
<dbReference type="GO" id="GO:0033983">
    <property type="term" value="F:diaminobutyrate decarboxylase activity"/>
    <property type="evidence" value="ECO:0007669"/>
    <property type="project" value="UniProtKB-EC"/>
</dbReference>
<dbReference type="AlphaFoldDB" id="F3ZQN0"/>
<dbReference type="SUPFAM" id="SSF53383">
    <property type="entry name" value="PLP-dependent transferases"/>
    <property type="match status" value="1"/>
</dbReference>
<dbReference type="eggNOG" id="COG0076">
    <property type="taxonomic scope" value="Bacteria"/>
</dbReference>
<dbReference type="Gene3D" id="3.40.640.10">
    <property type="entry name" value="Type I PLP-dependent aspartate aminotransferase-like (Major domain)"/>
    <property type="match status" value="1"/>
</dbReference>
<feature type="modified residue" description="N6-(pyridoxal phosphate)lysine" evidence="5">
    <location>
        <position position="293"/>
    </location>
</feature>
<evidence type="ECO:0000313" key="7">
    <source>
        <dbReference type="EMBL" id="EGJ71825.1"/>
    </source>
</evidence>
<protein>
    <submittedName>
        <fullName evidence="7">Diaminobutyrate decarboxylase</fullName>
        <ecNumber evidence="7">4.1.1.86</ecNumber>
    </submittedName>
</protein>
<reference evidence="7 8" key="1">
    <citation type="journal article" date="2011" name="Stand. Genomic Sci.">
        <title>Non-contiguous finished genome sequence of Bacteroides coprosuis type strain (PC139).</title>
        <authorList>
            <person name="Land M."/>
            <person name="Held B."/>
            <person name="Gronow S."/>
            <person name="Abt B."/>
            <person name="Lucas S."/>
            <person name="Del Rio T.G."/>
            <person name="Nolan M."/>
            <person name="Tice H."/>
            <person name="Cheng J.F."/>
            <person name="Pitluck S."/>
            <person name="Liolios K."/>
            <person name="Pagani I."/>
            <person name="Ivanova N."/>
            <person name="Mavromatis K."/>
            <person name="Mikhailova N."/>
            <person name="Pati A."/>
            <person name="Tapia R."/>
            <person name="Han C."/>
            <person name="Goodwin L."/>
            <person name="Chen A."/>
            <person name="Palaniappan K."/>
            <person name="Hauser L."/>
            <person name="Brambilla E.M."/>
            <person name="Rohde M."/>
            <person name="Goker M."/>
            <person name="Detter J.C."/>
            <person name="Woyke T."/>
            <person name="Bristow J."/>
            <person name="Eisen J.A."/>
            <person name="Markowitz V."/>
            <person name="Hugenholtz P."/>
            <person name="Kyrpides N.C."/>
            <person name="Klenk H.P."/>
            <person name="Lapidus A."/>
        </authorList>
    </citation>
    <scope>NUCLEOTIDE SEQUENCE</scope>
    <source>
        <strain evidence="7 8">DSM 18011</strain>
    </source>
</reference>
<dbReference type="EMBL" id="CM001167">
    <property type="protein sequence ID" value="EGJ71825.1"/>
    <property type="molecule type" value="Genomic_DNA"/>
</dbReference>
<evidence type="ECO:0000256" key="3">
    <source>
        <dbReference type="ARBA" id="ARBA00022898"/>
    </source>
</evidence>
<proteinExistence type="inferred from homology"/>
<dbReference type="Gene3D" id="3.90.1150.10">
    <property type="entry name" value="Aspartate Aminotransferase, domain 1"/>
    <property type="match status" value="1"/>
</dbReference>
<dbReference type="InterPro" id="IPR002129">
    <property type="entry name" value="PyrdxlP-dep_de-COase"/>
</dbReference>
<dbReference type="Proteomes" id="UP000018439">
    <property type="component" value="Chromosome"/>
</dbReference>
<dbReference type="EC" id="4.1.1.86" evidence="7"/>